<dbReference type="GO" id="GO:0005886">
    <property type="term" value="C:plasma membrane"/>
    <property type="evidence" value="ECO:0007669"/>
    <property type="project" value="TreeGrafter"/>
</dbReference>
<gene>
    <name evidence="7" type="ORF">KSP39_PZI001220</name>
</gene>
<evidence type="ECO:0000313" key="8">
    <source>
        <dbReference type="Proteomes" id="UP001418222"/>
    </source>
</evidence>
<evidence type="ECO:0000259" key="6">
    <source>
        <dbReference type="PROSITE" id="PS51485"/>
    </source>
</evidence>
<organism evidence="7 8">
    <name type="scientific">Platanthera zijinensis</name>
    <dbReference type="NCBI Taxonomy" id="2320716"/>
    <lineage>
        <taxon>Eukaryota</taxon>
        <taxon>Viridiplantae</taxon>
        <taxon>Streptophyta</taxon>
        <taxon>Embryophyta</taxon>
        <taxon>Tracheophyta</taxon>
        <taxon>Spermatophyta</taxon>
        <taxon>Magnoliopsida</taxon>
        <taxon>Liliopsida</taxon>
        <taxon>Asparagales</taxon>
        <taxon>Orchidaceae</taxon>
        <taxon>Orchidoideae</taxon>
        <taxon>Orchideae</taxon>
        <taxon>Orchidinae</taxon>
        <taxon>Platanthera</taxon>
    </lineage>
</organism>
<proteinExistence type="predicted"/>
<evidence type="ECO:0000256" key="3">
    <source>
        <dbReference type="ARBA" id="ARBA00023180"/>
    </source>
</evidence>
<comment type="caution">
    <text evidence="7">The sequence shown here is derived from an EMBL/GenBank/DDBJ whole genome shotgun (WGS) entry which is preliminary data.</text>
</comment>
<evidence type="ECO:0000313" key="7">
    <source>
        <dbReference type="EMBL" id="KAK8957425.1"/>
    </source>
</evidence>
<dbReference type="PROSITE" id="PS00196">
    <property type="entry name" value="COPPER_BLUE"/>
    <property type="match status" value="1"/>
</dbReference>
<dbReference type="Pfam" id="PF02298">
    <property type="entry name" value="Cu_bind_like"/>
    <property type="match status" value="1"/>
</dbReference>
<dbReference type="EMBL" id="JBBWWQ010000001">
    <property type="protein sequence ID" value="KAK8957425.1"/>
    <property type="molecule type" value="Genomic_DNA"/>
</dbReference>
<keyword evidence="8" id="KW-1185">Reference proteome</keyword>
<dbReference type="InterPro" id="IPR003245">
    <property type="entry name" value="Phytocyanin_dom"/>
</dbReference>
<evidence type="ECO:0000256" key="2">
    <source>
        <dbReference type="ARBA" id="ARBA00023008"/>
    </source>
</evidence>
<dbReference type="InterPro" id="IPR008972">
    <property type="entry name" value="Cupredoxin"/>
</dbReference>
<keyword evidence="1" id="KW-0479">Metal-binding</keyword>
<protein>
    <recommendedName>
        <fullName evidence="6">Phytocyanin domain-containing protein</fullName>
    </recommendedName>
</protein>
<dbReference type="InterPro" id="IPR028871">
    <property type="entry name" value="BlueCu_1_BS"/>
</dbReference>
<keyword evidence="2" id="KW-0186">Copper</keyword>
<dbReference type="Proteomes" id="UP001418222">
    <property type="component" value="Unassembled WGS sequence"/>
</dbReference>
<dbReference type="PROSITE" id="PS51485">
    <property type="entry name" value="PHYTOCYANIN"/>
    <property type="match status" value="1"/>
</dbReference>
<evidence type="ECO:0000256" key="4">
    <source>
        <dbReference type="SAM" id="MobiDB-lite"/>
    </source>
</evidence>
<feature type="compositionally biased region" description="Low complexity" evidence="4">
    <location>
        <begin position="129"/>
        <end position="163"/>
    </location>
</feature>
<dbReference type="PANTHER" id="PTHR33021:SF350">
    <property type="entry name" value="UCLACYANIN-2"/>
    <property type="match status" value="1"/>
</dbReference>
<keyword evidence="3" id="KW-0325">Glycoprotein</keyword>
<dbReference type="InterPro" id="IPR039391">
    <property type="entry name" value="Phytocyanin-like"/>
</dbReference>
<feature type="chain" id="PRO_5042925969" description="Phytocyanin domain-containing protein" evidence="5">
    <location>
        <begin position="29"/>
        <end position="198"/>
    </location>
</feature>
<evidence type="ECO:0000256" key="1">
    <source>
        <dbReference type="ARBA" id="ARBA00022723"/>
    </source>
</evidence>
<dbReference type="Gene3D" id="2.60.40.420">
    <property type="entry name" value="Cupredoxins - blue copper proteins"/>
    <property type="match status" value="1"/>
</dbReference>
<dbReference type="AlphaFoldDB" id="A0AAP0C273"/>
<feature type="region of interest" description="Disordered" evidence="4">
    <location>
        <begin position="129"/>
        <end position="176"/>
    </location>
</feature>
<sequence length="198" mass="19679">MEVMACTKRVLLGLFLAAAAAVLTPALATDYTVGDTQGWTTGVDYDTWASGKSFKVGDTLLFQYSGLHSVDEVSKSNYDSCSSSNAIATNSDGSTKISLDAAGSRYFICGTPTHCSGGMKLPVATTSASAGAANSPATPTPSGGSSNNTPPSDSTTPSDTNTPPAAPSGKNTASGRGFRGGEAAVLGGLIGLGIALVG</sequence>
<accession>A0AAP0C273</accession>
<keyword evidence="5" id="KW-0732">Signal</keyword>
<feature type="signal peptide" evidence="5">
    <location>
        <begin position="1"/>
        <end position="28"/>
    </location>
</feature>
<evidence type="ECO:0000256" key="5">
    <source>
        <dbReference type="SAM" id="SignalP"/>
    </source>
</evidence>
<name>A0AAP0C273_9ASPA</name>
<dbReference type="PANTHER" id="PTHR33021">
    <property type="entry name" value="BLUE COPPER PROTEIN"/>
    <property type="match status" value="1"/>
</dbReference>
<dbReference type="GO" id="GO:0009055">
    <property type="term" value="F:electron transfer activity"/>
    <property type="evidence" value="ECO:0007669"/>
    <property type="project" value="InterPro"/>
</dbReference>
<feature type="domain" description="Phytocyanin" evidence="6">
    <location>
        <begin position="29"/>
        <end position="127"/>
    </location>
</feature>
<dbReference type="SUPFAM" id="SSF49503">
    <property type="entry name" value="Cupredoxins"/>
    <property type="match status" value="1"/>
</dbReference>
<reference evidence="7 8" key="1">
    <citation type="journal article" date="2022" name="Nat. Plants">
        <title>Genomes of leafy and leafless Platanthera orchids illuminate the evolution of mycoheterotrophy.</title>
        <authorList>
            <person name="Li M.H."/>
            <person name="Liu K.W."/>
            <person name="Li Z."/>
            <person name="Lu H.C."/>
            <person name="Ye Q.L."/>
            <person name="Zhang D."/>
            <person name="Wang J.Y."/>
            <person name="Li Y.F."/>
            <person name="Zhong Z.M."/>
            <person name="Liu X."/>
            <person name="Yu X."/>
            <person name="Liu D.K."/>
            <person name="Tu X.D."/>
            <person name="Liu B."/>
            <person name="Hao Y."/>
            <person name="Liao X.Y."/>
            <person name="Jiang Y.T."/>
            <person name="Sun W.H."/>
            <person name="Chen J."/>
            <person name="Chen Y.Q."/>
            <person name="Ai Y."/>
            <person name="Zhai J.W."/>
            <person name="Wu S.S."/>
            <person name="Zhou Z."/>
            <person name="Hsiao Y.Y."/>
            <person name="Wu W.L."/>
            <person name="Chen Y.Y."/>
            <person name="Lin Y.F."/>
            <person name="Hsu J.L."/>
            <person name="Li C.Y."/>
            <person name="Wang Z.W."/>
            <person name="Zhao X."/>
            <person name="Zhong W.Y."/>
            <person name="Ma X.K."/>
            <person name="Ma L."/>
            <person name="Huang J."/>
            <person name="Chen G.Z."/>
            <person name="Huang M.Z."/>
            <person name="Huang L."/>
            <person name="Peng D.H."/>
            <person name="Luo Y.B."/>
            <person name="Zou S.Q."/>
            <person name="Chen S.P."/>
            <person name="Lan S."/>
            <person name="Tsai W.C."/>
            <person name="Van de Peer Y."/>
            <person name="Liu Z.J."/>
        </authorList>
    </citation>
    <scope>NUCLEOTIDE SEQUENCE [LARGE SCALE GENOMIC DNA]</scope>
    <source>
        <strain evidence="7">Lor287</strain>
    </source>
</reference>
<dbReference type="CDD" id="cd04216">
    <property type="entry name" value="Phytocyanin"/>
    <property type="match status" value="1"/>
</dbReference>
<dbReference type="GO" id="GO:0046872">
    <property type="term" value="F:metal ion binding"/>
    <property type="evidence" value="ECO:0007669"/>
    <property type="project" value="UniProtKB-KW"/>
</dbReference>
<dbReference type="FunFam" id="2.60.40.420:FF:000003">
    <property type="entry name" value="Blue copper"/>
    <property type="match status" value="1"/>
</dbReference>